<feature type="transmembrane region" description="Helical" evidence="1">
    <location>
        <begin position="20"/>
        <end position="42"/>
    </location>
</feature>
<keyword evidence="1" id="KW-0472">Membrane</keyword>
<accession>A0A329QSN2</accession>
<evidence type="ECO:0000313" key="3">
    <source>
        <dbReference type="Proteomes" id="UP000250462"/>
    </source>
</evidence>
<keyword evidence="1" id="KW-0812">Transmembrane</keyword>
<organism evidence="2 3">
    <name type="scientific">Phytoactinopolyspora halophila</name>
    <dbReference type="NCBI Taxonomy" id="1981511"/>
    <lineage>
        <taxon>Bacteria</taxon>
        <taxon>Bacillati</taxon>
        <taxon>Actinomycetota</taxon>
        <taxon>Actinomycetes</taxon>
        <taxon>Jiangellales</taxon>
        <taxon>Jiangellaceae</taxon>
        <taxon>Phytoactinopolyspora</taxon>
    </lineage>
</organism>
<evidence type="ECO:0000313" key="2">
    <source>
        <dbReference type="EMBL" id="RAW15335.1"/>
    </source>
</evidence>
<dbReference type="RefSeq" id="WP_112257938.1">
    <property type="nucleotide sequence ID" value="NZ_QMIG01000006.1"/>
</dbReference>
<dbReference type="EMBL" id="QMIG01000006">
    <property type="protein sequence ID" value="RAW15335.1"/>
    <property type="molecule type" value="Genomic_DNA"/>
</dbReference>
<proteinExistence type="predicted"/>
<dbReference type="AlphaFoldDB" id="A0A329QSN2"/>
<name>A0A329QSN2_9ACTN</name>
<comment type="caution">
    <text evidence="2">The sequence shown here is derived from an EMBL/GenBank/DDBJ whole genome shotgun (WGS) entry which is preliminary data.</text>
</comment>
<gene>
    <name evidence="2" type="ORF">DPM12_08740</name>
</gene>
<dbReference type="Proteomes" id="UP000250462">
    <property type="component" value="Unassembled WGS sequence"/>
</dbReference>
<reference evidence="2 3" key="1">
    <citation type="submission" date="2018-06" db="EMBL/GenBank/DDBJ databases">
        <title>Phytoactinopolyspora halophila sp. nov., a novel halophilic actinomycete isolated from a saline soil in China.</title>
        <authorList>
            <person name="Tang S.-K."/>
        </authorList>
    </citation>
    <scope>NUCLEOTIDE SEQUENCE [LARGE SCALE GENOMIC DNA]</scope>
    <source>
        <strain evidence="2 3">YIM 96934</strain>
    </source>
</reference>
<evidence type="ECO:0000256" key="1">
    <source>
        <dbReference type="SAM" id="Phobius"/>
    </source>
</evidence>
<dbReference type="OrthoDB" id="9998185at2"/>
<keyword evidence="1" id="KW-1133">Transmembrane helix</keyword>
<keyword evidence="3" id="KW-1185">Reference proteome</keyword>
<protein>
    <submittedName>
        <fullName evidence="2">Uncharacterized protein</fullName>
    </submittedName>
</protein>
<sequence>MKLLDEISSTKVARPTRGRVFATMSITLTLVLGGTFFGYAMVTGTDDDPGDSPVPMSSWVEEATAACVTVTEEHPVLTQGPDARTDGDNAEDVDAGVTALATAISELPTPEDASDEDTVNEIIELGNGAAEAWNSAAEGGSEDDVDEASSLTSTFVDELVDLGADCSALN</sequence>